<dbReference type="PANTHER" id="PTHR30349:SF64">
    <property type="entry name" value="PROPHAGE INTEGRASE INTD-RELATED"/>
    <property type="match status" value="1"/>
</dbReference>
<keyword evidence="2" id="KW-0229">DNA integration</keyword>
<dbReference type="InterPro" id="IPR010998">
    <property type="entry name" value="Integrase_recombinase_N"/>
</dbReference>
<feature type="domain" description="Tyr recombinase" evidence="6">
    <location>
        <begin position="285"/>
        <end position="492"/>
    </location>
</feature>
<dbReference type="Gene3D" id="1.10.443.10">
    <property type="entry name" value="Intergrase catalytic core"/>
    <property type="match status" value="1"/>
</dbReference>
<sequence length="540" mass="61442">MVPMAKRNMKSLFKANRVYSVKQVCEICGVTQNAVLGWVKVGLHPSDVTKPCVFQGSSLIAFFEAQSKRDNRSLRIGEFKCFSCRGVFWPDAEAIECMLSTKYGNVQVKAYCDGCKTCATKLLNATQWDSVQKCKNTGASLDTIDEGKAGFKAKTGIKQITSENTFYYSNDRLLHGYIVFMGKYATKTIDAHLIAIRDFERFSKGVAFKQITPQLVAQYREDLIQRGSELGEDAISNSTIRHRASQLRLFLTWLLKQKGYRSLDQTLPEYLDLPNALMAKVMPAKEKVYPTLSEAEEMLRSMPKATRLDRRQRAVFACAFLTGLRANALAGLRHRDMDLQKSIFVQDGTNGRAKNGKSYRGRFFPVPEIFLSVFTEWVNEMETLGANRDDAVFPAEQSLIQNRSPGVQPRKPFEPLKGGDVVRQAFVVASKNTEHHYHPHLARDCLAAFGVELCRSEKERTAWSRNLSHKDIETTRLRYGPMAEKTWLEVMEVIETERNETDDEKDLILKFALQELHPRDPDYEKAKALYNARIGRPNER</sequence>
<dbReference type="Proteomes" id="UP000231516">
    <property type="component" value="Unassembled WGS sequence"/>
</dbReference>
<evidence type="ECO:0000256" key="1">
    <source>
        <dbReference type="ARBA" id="ARBA00008857"/>
    </source>
</evidence>
<comment type="caution">
    <text evidence="8">The sequence shown here is derived from an EMBL/GenBank/DDBJ whole genome shotgun (WGS) entry which is preliminary data.</text>
</comment>
<name>A0A2G5K553_9RHOB</name>
<keyword evidence="9" id="KW-1185">Reference proteome</keyword>
<proteinExistence type="inferred from homology"/>
<dbReference type="PROSITE" id="PS51900">
    <property type="entry name" value="CB"/>
    <property type="match status" value="1"/>
</dbReference>
<evidence type="ECO:0000256" key="3">
    <source>
        <dbReference type="ARBA" id="ARBA00023125"/>
    </source>
</evidence>
<dbReference type="InterPro" id="IPR004107">
    <property type="entry name" value="Integrase_SAM-like_N"/>
</dbReference>
<dbReference type="GO" id="GO:0006310">
    <property type="term" value="P:DNA recombination"/>
    <property type="evidence" value="ECO:0007669"/>
    <property type="project" value="UniProtKB-KW"/>
</dbReference>
<dbReference type="OrthoDB" id="7354488at2"/>
<reference evidence="8 9" key="1">
    <citation type="submission" date="2016-08" db="EMBL/GenBank/DDBJ databases">
        <title>Draft genome of Amylibacter sp. strain 4G11.</title>
        <authorList>
            <person name="Wong S.-K."/>
            <person name="Hamasaki K."/>
            <person name="Yoshizawa S."/>
        </authorList>
    </citation>
    <scope>NUCLEOTIDE SEQUENCE [LARGE SCALE GENOMIC DNA]</scope>
    <source>
        <strain evidence="8 9">4G11</strain>
    </source>
</reference>
<dbReference type="AlphaFoldDB" id="A0A2G5K553"/>
<dbReference type="Pfam" id="PF00589">
    <property type="entry name" value="Phage_integrase"/>
    <property type="match status" value="1"/>
</dbReference>
<protein>
    <recommendedName>
        <fullName evidence="10">Tyr recombinase domain-containing protein</fullName>
    </recommendedName>
</protein>
<dbReference type="PROSITE" id="PS51898">
    <property type="entry name" value="TYR_RECOMBINASE"/>
    <property type="match status" value="1"/>
</dbReference>
<comment type="similarity">
    <text evidence="1">Belongs to the 'phage' integrase family.</text>
</comment>
<keyword evidence="4" id="KW-0233">DNA recombination</keyword>
<gene>
    <name evidence="8" type="ORF">BFP76_04940</name>
</gene>
<feature type="domain" description="Core-binding (CB)" evidence="7">
    <location>
        <begin position="168"/>
        <end position="255"/>
    </location>
</feature>
<evidence type="ECO:0000313" key="8">
    <source>
        <dbReference type="EMBL" id="PIB24545.1"/>
    </source>
</evidence>
<dbReference type="EMBL" id="MDGM01000012">
    <property type="protein sequence ID" value="PIB24545.1"/>
    <property type="molecule type" value="Genomic_DNA"/>
</dbReference>
<evidence type="ECO:0000313" key="9">
    <source>
        <dbReference type="Proteomes" id="UP000231516"/>
    </source>
</evidence>
<dbReference type="SUPFAM" id="SSF56349">
    <property type="entry name" value="DNA breaking-rejoining enzymes"/>
    <property type="match status" value="1"/>
</dbReference>
<keyword evidence="3 5" id="KW-0238">DNA-binding</keyword>
<evidence type="ECO:0000256" key="2">
    <source>
        <dbReference type="ARBA" id="ARBA00022908"/>
    </source>
</evidence>
<evidence type="ECO:0000259" key="7">
    <source>
        <dbReference type="PROSITE" id="PS51900"/>
    </source>
</evidence>
<dbReference type="InterPro" id="IPR011010">
    <property type="entry name" value="DNA_brk_join_enz"/>
</dbReference>
<dbReference type="GO" id="GO:0015074">
    <property type="term" value="P:DNA integration"/>
    <property type="evidence" value="ECO:0007669"/>
    <property type="project" value="UniProtKB-KW"/>
</dbReference>
<dbReference type="InterPro" id="IPR002104">
    <property type="entry name" value="Integrase_catalytic"/>
</dbReference>
<accession>A0A2G5K553</accession>
<dbReference type="InterPro" id="IPR013762">
    <property type="entry name" value="Integrase-like_cat_sf"/>
</dbReference>
<evidence type="ECO:0000259" key="6">
    <source>
        <dbReference type="PROSITE" id="PS51898"/>
    </source>
</evidence>
<dbReference type="InterPro" id="IPR050090">
    <property type="entry name" value="Tyrosine_recombinase_XerCD"/>
</dbReference>
<dbReference type="Pfam" id="PF13495">
    <property type="entry name" value="Phage_int_SAM_4"/>
    <property type="match status" value="1"/>
</dbReference>
<evidence type="ECO:0008006" key="10">
    <source>
        <dbReference type="Google" id="ProtNLM"/>
    </source>
</evidence>
<dbReference type="GO" id="GO:0003677">
    <property type="term" value="F:DNA binding"/>
    <property type="evidence" value="ECO:0007669"/>
    <property type="project" value="UniProtKB-UniRule"/>
</dbReference>
<evidence type="ECO:0000256" key="4">
    <source>
        <dbReference type="ARBA" id="ARBA00023172"/>
    </source>
</evidence>
<dbReference type="PANTHER" id="PTHR30349">
    <property type="entry name" value="PHAGE INTEGRASE-RELATED"/>
    <property type="match status" value="1"/>
</dbReference>
<dbReference type="InterPro" id="IPR044068">
    <property type="entry name" value="CB"/>
</dbReference>
<organism evidence="8 9">
    <name type="scientific">Paramylibacter kogurei</name>
    <dbReference type="NCBI Taxonomy" id="1889778"/>
    <lineage>
        <taxon>Bacteria</taxon>
        <taxon>Pseudomonadati</taxon>
        <taxon>Pseudomonadota</taxon>
        <taxon>Alphaproteobacteria</taxon>
        <taxon>Rhodobacterales</taxon>
        <taxon>Paracoccaceae</taxon>
        <taxon>Paramylibacter</taxon>
    </lineage>
</organism>
<evidence type="ECO:0000256" key="5">
    <source>
        <dbReference type="PROSITE-ProRule" id="PRU01248"/>
    </source>
</evidence>
<dbReference type="Gene3D" id="1.10.150.130">
    <property type="match status" value="1"/>
</dbReference>